<keyword evidence="2" id="KW-1185">Reference proteome</keyword>
<dbReference type="Proteomes" id="UP000095287">
    <property type="component" value="Unplaced"/>
</dbReference>
<evidence type="ECO:0000256" key="1">
    <source>
        <dbReference type="SAM" id="MobiDB-lite"/>
    </source>
</evidence>
<evidence type="ECO:0000313" key="2">
    <source>
        <dbReference type="Proteomes" id="UP000095287"/>
    </source>
</evidence>
<dbReference type="WBParaSite" id="L893_g23179.t1">
    <property type="protein sequence ID" value="L893_g23179.t1"/>
    <property type="gene ID" value="L893_g23179"/>
</dbReference>
<dbReference type="AlphaFoldDB" id="A0A1I7Z5P5"/>
<sequence length="126" mass="13677">MMWNIIYADNNVKSKKEKLKKGTPCGLHSGDAKRFLLHWTLRSGSLTETPIVVVLISGSYNSVVIQPCDPISTARSFSIAEFEFSSEKSRTLLLPRKEGAGGGKSGPETGLELASDNVAEKSPLRP</sequence>
<protein>
    <submittedName>
        <fullName evidence="3">Uncharacterized protein</fullName>
    </submittedName>
</protein>
<accession>A0A1I7Z5P5</accession>
<name>A0A1I7Z5P5_9BILA</name>
<reference evidence="3" key="1">
    <citation type="submission" date="2016-11" db="UniProtKB">
        <authorList>
            <consortium name="WormBaseParasite"/>
        </authorList>
    </citation>
    <scope>IDENTIFICATION</scope>
</reference>
<organism evidence="2 3">
    <name type="scientific">Steinernema glaseri</name>
    <dbReference type="NCBI Taxonomy" id="37863"/>
    <lineage>
        <taxon>Eukaryota</taxon>
        <taxon>Metazoa</taxon>
        <taxon>Ecdysozoa</taxon>
        <taxon>Nematoda</taxon>
        <taxon>Chromadorea</taxon>
        <taxon>Rhabditida</taxon>
        <taxon>Tylenchina</taxon>
        <taxon>Panagrolaimomorpha</taxon>
        <taxon>Strongyloidoidea</taxon>
        <taxon>Steinernematidae</taxon>
        <taxon>Steinernema</taxon>
    </lineage>
</organism>
<proteinExistence type="predicted"/>
<evidence type="ECO:0000313" key="3">
    <source>
        <dbReference type="WBParaSite" id="L893_g23179.t1"/>
    </source>
</evidence>
<feature type="region of interest" description="Disordered" evidence="1">
    <location>
        <begin position="93"/>
        <end position="126"/>
    </location>
</feature>